<sequence length="159" mass="17444" precursor="true">MTANFTVRTIATLSLLICCAQSPLSIPICADELIDRQVEADVDSFASCNWPAVVQHYHECHSTAPTIHGAGLQADDLDAIRWAGDSGPPFEPGNSKYGLLSESLEHDPLKMQADKSTTLTPRFCAFRESPTNDSSTYYDEGRAFRLTDVDCRVLDSIFA</sequence>
<accession>A0A518G448</accession>
<protein>
    <submittedName>
        <fullName evidence="2">Uncharacterized protein</fullName>
    </submittedName>
</protein>
<evidence type="ECO:0000313" key="3">
    <source>
        <dbReference type="Proteomes" id="UP000318017"/>
    </source>
</evidence>
<dbReference type="AlphaFoldDB" id="A0A518G448"/>
<organism evidence="2 3">
    <name type="scientific">Aureliella helgolandensis</name>
    <dbReference type="NCBI Taxonomy" id="2527968"/>
    <lineage>
        <taxon>Bacteria</taxon>
        <taxon>Pseudomonadati</taxon>
        <taxon>Planctomycetota</taxon>
        <taxon>Planctomycetia</taxon>
        <taxon>Pirellulales</taxon>
        <taxon>Pirellulaceae</taxon>
        <taxon>Aureliella</taxon>
    </lineage>
</organism>
<dbReference type="RefSeq" id="WP_231691112.1">
    <property type="nucleotide sequence ID" value="NZ_CP036298.1"/>
</dbReference>
<dbReference type="EMBL" id="CP036298">
    <property type="protein sequence ID" value="QDV23376.1"/>
    <property type="molecule type" value="Genomic_DNA"/>
</dbReference>
<evidence type="ECO:0000313" key="2">
    <source>
        <dbReference type="EMBL" id="QDV23376.1"/>
    </source>
</evidence>
<proteinExistence type="predicted"/>
<gene>
    <name evidence="2" type="ORF">Q31a_16740</name>
</gene>
<feature type="chain" id="PRO_5021834288" evidence="1">
    <location>
        <begin position="31"/>
        <end position="159"/>
    </location>
</feature>
<reference evidence="2 3" key="1">
    <citation type="submission" date="2019-02" db="EMBL/GenBank/DDBJ databases">
        <title>Deep-cultivation of Planctomycetes and their phenomic and genomic characterization uncovers novel biology.</title>
        <authorList>
            <person name="Wiegand S."/>
            <person name="Jogler M."/>
            <person name="Boedeker C."/>
            <person name="Pinto D."/>
            <person name="Vollmers J."/>
            <person name="Rivas-Marin E."/>
            <person name="Kohn T."/>
            <person name="Peeters S.H."/>
            <person name="Heuer A."/>
            <person name="Rast P."/>
            <person name="Oberbeckmann S."/>
            <person name="Bunk B."/>
            <person name="Jeske O."/>
            <person name="Meyerdierks A."/>
            <person name="Storesund J.E."/>
            <person name="Kallscheuer N."/>
            <person name="Luecker S."/>
            <person name="Lage O.M."/>
            <person name="Pohl T."/>
            <person name="Merkel B.J."/>
            <person name="Hornburger P."/>
            <person name="Mueller R.-W."/>
            <person name="Bruemmer F."/>
            <person name="Labrenz M."/>
            <person name="Spormann A.M."/>
            <person name="Op den Camp H."/>
            <person name="Overmann J."/>
            <person name="Amann R."/>
            <person name="Jetten M.S.M."/>
            <person name="Mascher T."/>
            <person name="Medema M.H."/>
            <person name="Devos D.P."/>
            <person name="Kaster A.-K."/>
            <person name="Ovreas L."/>
            <person name="Rohde M."/>
            <person name="Galperin M.Y."/>
            <person name="Jogler C."/>
        </authorList>
    </citation>
    <scope>NUCLEOTIDE SEQUENCE [LARGE SCALE GENOMIC DNA]</scope>
    <source>
        <strain evidence="2 3">Q31a</strain>
    </source>
</reference>
<feature type="signal peptide" evidence="1">
    <location>
        <begin position="1"/>
        <end position="30"/>
    </location>
</feature>
<dbReference type="KEGG" id="ahel:Q31a_16740"/>
<keyword evidence="1" id="KW-0732">Signal</keyword>
<keyword evidence="3" id="KW-1185">Reference proteome</keyword>
<dbReference type="Proteomes" id="UP000318017">
    <property type="component" value="Chromosome"/>
</dbReference>
<name>A0A518G448_9BACT</name>
<evidence type="ECO:0000256" key="1">
    <source>
        <dbReference type="SAM" id="SignalP"/>
    </source>
</evidence>